<sequence>MAPVGISLVLLLIWMPARRACETALHGLTEITLRLGEIVDLPQKIVKDGLIDVRLPFVMSDEDIRATGGGAIINPSLAVSATGDRLIIAARLHRRSSHLSFESSNTFTNTTNNTKNGSTYNYEAVLQEIWHSQIVVGSVKMDADDWKLFFDGKVPGDAIVLQPWSGLRMEGGRRWRYPNLCEREKYVPGNKTLIRLIVTGPEDPKVIPLTRTRGFCDNSGIDCSNPRPPDDFCSLSTKNCDTCHSRWCTEKEVQIAFSSYTPKAGKDCKRRDVTQMFLAAGVDAGQPDKVSTGLHLKCGQWNHNEKNWIPFQRHGKTYVVYSLVPHLVHELIHDGNGTCGPQFRSVSPQLAQMQEKNLDQAYRGSAQAVYVDAPAANLSMPQPHFLALFHVADLKVRRYWHHAYRFSPNPPFQILQVSKALPLQALPPRPSAPPFAFASGLVVHGNQVTIAYAAGDREPRALSMTLSRLDEFFA</sequence>
<comment type="caution">
    <text evidence="2">The sequence shown here is derived from an EMBL/GenBank/DDBJ whole genome shotgun (WGS) entry which is preliminary data.</text>
</comment>
<keyword evidence="3" id="KW-1185">Reference proteome</keyword>
<organism evidence="2 3">
    <name type="scientific">Symbiodinium natans</name>
    <dbReference type="NCBI Taxonomy" id="878477"/>
    <lineage>
        <taxon>Eukaryota</taxon>
        <taxon>Sar</taxon>
        <taxon>Alveolata</taxon>
        <taxon>Dinophyceae</taxon>
        <taxon>Suessiales</taxon>
        <taxon>Symbiodiniaceae</taxon>
        <taxon>Symbiodinium</taxon>
    </lineage>
</organism>
<reference evidence="2" key="1">
    <citation type="submission" date="2021-02" db="EMBL/GenBank/DDBJ databases">
        <authorList>
            <person name="Dougan E. K."/>
            <person name="Rhodes N."/>
            <person name="Thang M."/>
            <person name="Chan C."/>
        </authorList>
    </citation>
    <scope>NUCLEOTIDE SEQUENCE</scope>
</reference>
<feature type="signal peptide" evidence="1">
    <location>
        <begin position="1"/>
        <end position="20"/>
    </location>
</feature>
<feature type="chain" id="PRO_5033045961" evidence="1">
    <location>
        <begin position="21"/>
        <end position="474"/>
    </location>
</feature>
<keyword evidence="1" id="KW-0732">Signal</keyword>
<evidence type="ECO:0000256" key="1">
    <source>
        <dbReference type="SAM" id="SignalP"/>
    </source>
</evidence>
<proteinExistence type="predicted"/>
<gene>
    <name evidence="2" type="primary">mdmB</name>
    <name evidence="2" type="ORF">SNAT2548_LOCUS25868</name>
</gene>
<dbReference type="OrthoDB" id="422716at2759"/>
<protein>
    <submittedName>
        <fullName evidence="2">MdmB protein</fullName>
    </submittedName>
</protein>
<name>A0A812S1Z1_9DINO</name>
<accession>A0A812S1Z1</accession>
<evidence type="ECO:0000313" key="2">
    <source>
        <dbReference type="EMBL" id="CAE7463839.1"/>
    </source>
</evidence>
<dbReference type="Proteomes" id="UP000604046">
    <property type="component" value="Unassembled WGS sequence"/>
</dbReference>
<evidence type="ECO:0000313" key="3">
    <source>
        <dbReference type="Proteomes" id="UP000604046"/>
    </source>
</evidence>
<dbReference type="EMBL" id="CAJNDS010002411">
    <property type="protein sequence ID" value="CAE7463839.1"/>
    <property type="molecule type" value="Genomic_DNA"/>
</dbReference>
<dbReference type="AlphaFoldDB" id="A0A812S1Z1"/>